<dbReference type="GeneID" id="44997664"/>
<dbReference type="Proteomes" id="UP000000814">
    <property type="component" value="Chromosome"/>
</dbReference>
<sequence>MVLNKLYTVIYKYKDSENRNKDVLNGLQLYAWKQRINSHLVNDEIISVVEAWLPRTLNEKISKYIIECVQEESDSSMSGFQYTIENQQLEEKFNCKLDKKSIEEIENILCSREEVADVQVYDNLFDVVLYTNYAPNYIEDNEEY</sequence>
<gene>
    <name evidence="1" type="ordered locus">CA_C1154</name>
</gene>
<dbReference type="KEGG" id="cac:CA_C1154"/>
<protein>
    <submittedName>
        <fullName evidence="1">Uncharacterized protein</fullName>
    </submittedName>
</protein>
<dbReference type="RefSeq" id="WP_010964467.1">
    <property type="nucleotide sequence ID" value="NC_003030.1"/>
</dbReference>
<proteinExistence type="predicted"/>
<dbReference type="PIR" id="C97042">
    <property type="entry name" value="C97042"/>
</dbReference>
<name>Q97JW9_CLOAB</name>
<evidence type="ECO:0000313" key="2">
    <source>
        <dbReference type="Proteomes" id="UP000000814"/>
    </source>
</evidence>
<evidence type="ECO:0000313" key="1">
    <source>
        <dbReference type="EMBL" id="AAK79126.1"/>
    </source>
</evidence>
<dbReference type="HOGENOM" id="CLU_1793069_0_0_9"/>
<dbReference type="PATRIC" id="fig|272562.8.peg.1359"/>
<dbReference type="AlphaFoldDB" id="Q97JW9"/>
<dbReference type="STRING" id="272562.CA_C1154"/>
<dbReference type="EMBL" id="AE001437">
    <property type="protein sequence ID" value="AAK79126.1"/>
    <property type="molecule type" value="Genomic_DNA"/>
</dbReference>
<reference evidence="1 2" key="1">
    <citation type="journal article" date="2001" name="J. Bacteriol.">
        <title>Genome sequence and comparative analysis of the solvent-producing bacterium Clostridium acetobutylicum.</title>
        <authorList>
            <person name="Nolling J."/>
            <person name="Breton G."/>
            <person name="Omelchenko M.V."/>
            <person name="Makarova K.S."/>
            <person name="Zeng Q."/>
            <person name="Gibson R."/>
            <person name="Lee H.M."/>
            <person name="Dubois J."/>
            <person name="Qiu D."/>
            <person name="Hitti J."/>
            <person name="Wolf Y.I."/>
            <person name="Tatusov R.L."/>
            <person name="Sabathe F."/>
            <person name="Doucette-Stamm L."/>
            <person name="Soucaille P."/>
            <person name="Daly M.J."/>
            <person name="Bennett G.N."/>
            <person name="Koonin E.V."/>
            <person name="Smith D.R."/>
        </authorList>
    </citation>
    <scope>NUCLEOTIDE SEQUENCE [LARGE SCALE GENOMIC DNA]</scope>
    <source>
        <strain evidence="2">ATCC 824 / DSM 792 / JCM 1419 / LMG 5710 / VKM B-1787</strain>
    </source>
</reference>
<keyword evidence="2" id="KW-1185">Reference proteome</keyword>
<organism evidence="1 2">
    <name type="scientific">Clostridium acetobutylicum (strain ATCC 824 / DSM 792 / JCM 1419 / IAM 19013 / LMG 5710 / NBRC 13948 / NRRL B-527 / VKM B-1787 / 2291 / W)</name>
    <dbReference type="NCBI Taxonomy" id="272562"/>
    <lineage>
        <taxon>Bacteria</taxon>
        <taxon>Bacillati</taxon>
        <taxon>Bacillota</taxon>
        <taxon>Clostridia</taxon>
        <taxon>Eubacteriales</taxon>
        <taxon>Clostridiaceae</taxon>
        <taxon>Clostridium</taxon>
    </lineage>
</organism>
<accession>Q97JW9</accession>